<feature type="domain" description="CCHC-type" evidence="4">
    <location>
        <begin position="141"/>
        <end position="156"/>
    </location>
</feature>
<feature type="region of interest" description="Disordered" evidence="3">
    <location>
        <begin position="183"/>
        <end position="202"/>
    </location>
</feature>
<dbReference type="InterPro" id="IPR036875">
    <property type="entry name" value="Znf_CCHC_sf"/>
</dbReference>
<keyword evidence="1" id="KW-0507">mRNA processing</keyword>
<dbReference type="InterPro" id="IPR001878">
    <property type="entry name" value="Znf_CCHC"/>
</dbReference>
<gene>
    <name evidence="5" type="ORF">OE88DRAFT_1641400</name>
</gene>
<accession>A0A5C3NDT3</accession>
<dbReference type="GO" id="GO:0006397">
    <property type="term" value="P:mRNA processing"/>
    <property type="evidence" value="ECO:0007669"/>
    <property type="project" value="UniProtKB-KW"/>
</dbReference>
<sequence length="202" mass="22117">MSPSTLTPAPILRNIVLTFRTGLRPAVEKQVARDINRPDDTDYEGWLRAAKRVDRLAKEDATLHAISGVGRAPPVSSGSLFHPRTAPNPSAGAAPAQARMAPAPRFFAAPAPVARPLPAGEPMDIDVTRRRSTRPGSTVVCRRCGQVGHFSRNCPENHDIRAMMTEDDVEEVIEDRAARDDLRLLEDQEVEGEKEDFPAGHE</sequence>
<protein>
    <recommendedName>
        <fullName evidence="4">CCHC-type domain-containing protein</fullName>
    </recommendedName>
</protein>
<evidence type="ECO:0000256" key="2">
    <source>
        <dbReference type="PROSITE-ProRule" id="PRU00047"/>
    </source>
</evidence>
<dbReference type="Pfam" id="PF00098">
    <property type="entry name" value="zf-CCHC"/>
    <property type="match status" value="1"/>
</dbReference>
<keyword evidence="2" id="KW-0863">Zinc-finger</keyword>
<dbReference type="SMART" id="SM00343">
    <property type="entry name" value="ZnF_C2HC"/>
    <property type="match status" value="1"/>
</dbReference>
<evidence type="ECO:0000313" key="5">
    <source>
        <dbReference type="EMBL" id="TFK55510.1"/>
    </source>
</evidence>
<reference evidence="5 6" key="1">
    <citation type="journal article" date="2019" name="Nat. Ecol. Evol.">
        <title>Megaphylogeny resolves global patterns of mushroom evolution.</title>
        <authorList>
            <person name="Varga T."/>
            <person name="Krizsan K."/>
            <person name="Foldi C."/>
            <person name="Dima B."/>
            <person name="Sanchez-Garcia M."/>
            <person name="Sanchez-Ramirez S."/>
            <person name="Szollosi G.J."/>
            <person name="Szarkandi J.G."/>
            <person name="Papp V."/>
            <person name="Albert L."/>
            <person name="Andreopoulos W."/>
            <person name="Angelini C."/>
            <person name="Antonin V."/>
            <person name="Barry K.W."/>
            <person name="Bougher N.L."/>
            <person name="Buchanan P."/>
            <person name="Buyck B."/>
            <person name="Bense V."/>
            <person name="Catcheside P."/>
            <person name="Chovatia M."/>
            <person name="Cooper J."/>
            <person name="Damon W."/>
            <person name="Desjardin D."/>
            <person name="Finy P."/>
            <person name="Geml J."/>
            <person name="Haridas S."/>
            <person name="Hughes K."/>
            <person name="Justo A."/>
            <person name="Karasinski D."/>
            <person name="Kautmanova I."/>
            <person name="Kiss B."/>
            <person name="Kocsube S."/>
            <person name="Kotiranta H."/>
            <person name="LaButti K.M."/>
            <person name="Lechner B.E."/>
            <person name="Liimatainen K."/>
            <person name="Lipzen A."/>
            <person name="Lukacs Z."/>
            <person name="Mihaltcheva S."/>
            <person name="Morgado L.N."/>
            <person name="Niskanen T."/>
            <person name="Noordeloos M.E."/>
            <person name="Ohm R.A."/>
            <person name="Ortiz-Santana B."/>
            <person name="Ovrebo C."/>
            <person name="Racz N."/>
            <person name="Riley R."/>
            <person name="Savchenko A."/>
            <person name="Shiryaev A."/>
            <person name="Soop K."/>
            <person name="Spirin V."/>
            <person name="Szebenyi C."/>
            <person name="Tomsovsky M."/>
            <person name="Tulloss R.E."/>
            <person name="Uehling J."/>
            <person name="Grigoriev I.V."/>
            <person name="Vagvolgyi C."/>
            <person name="Papp T."/>
            <person name="Martin F.M."/>
            <person name="Miettinen O."/>
            <person name="Hibbett D.S."/>
            <person name="Nagy L.G."/>
        </authorList>
    </citation>
    <scope>NUCLEOTIDE SEQUENCE [LARGE SCALE GENOMIC DNA]</scope>
    <source>
        <strain evidence="5 6">OMC1185</strain>
    </source>
</reference>
<evidence type="ECO:0000256" key="3">
    <source>
        <dbReference type="SAM" id="MobiDB-lite"/>
    </source>
</evidence>
<evidence type="ECO:0000313" key="6">
    <source>
        <dbReference type="Proteomes" id="UP000305948"/>
    </source>
</evidence>
<dbReference type="Gene3D" id="4.10.60.10">
    <property type="entry name" value="Zinc finger, CCHC-type"/>
    <property type="match status" value="1"/>
</dbReference>
<organism evidence="5 6">
    <name type="scientific">Heliocybe sulcata</name>
    <dbReference type="NCBI Taxonomy" id="5364"/>
    <lineage>
        <taxon>Eukaryota</taxon>
        <taxon>Fungi</taxon>
        <taxon>Dikarya</taxon>
        <taxon>Basidiomycota</taxon>
        <taxon>Agaricomycotina</taxon>
        <taxon>Agaricomycetes</taxon>
        <taxon>Gloeophyllales</taxon>
        <taxon>Gloeophyllaceae</taxon>
        <taxon>Heliocybe</taxon>
    </lineage>
</organism>
<dbReference type="SUPFAM" id="SSF57756">
    <property type="entry name" value="Retrovirus zinc finger-like domains"/>
    <property type="match status" value="1"/>
</dbReference>
<dbReference type="GO" id="GO:0008270">
    <property type="term" value="F:zinc ion binding"/>
    <property type="evidence" value="ECO:0007669"/>
    <property type="project" value="UniProtKB-KW"/>
</dbReference>
<proteinExistence type="predicted"/>
<dbReference type="OrthoDB" id="3341476at2759"/>
<feature type="compositionally biased region" description="Low complexity" evidence="3">
    <location>
        <begin position="87"/>
        <end position="99"/>
    </location>
</feature>
<dbReference type="EMBL" id="ML213504">
    <property type="protein sequence ID" value="TFK55510.1"/>
    <property type="molecule type" value="Genomic_DNA"/>
</dbReference>
<keyword evidence="2" id="KW-0479">Metal-binding</keyword>
<feature type="region of interest" description="Disordered" evidence="3">
    <location>
        <begin position="80"/>
        <end position="99"/>
    </location>
</feature>
<dbReference type="PROSITE" id="PS50158">
    <property type="entry name" value="ZF_CCHC"/>
    <property type="match status" value="1"/>
</dbReference>
<dbReference type="Proteomes" id="UP000305948">
    <property type="component" value="Unassembled WGS sequence"/>
</dbReference>
<dbReference type="GO" id="GO:0003676">
    <property type="term" value="F:nucleic acid binding"/>
    <property type="evidence" value="ECO:0007669"/>
    <property type="project" value="InterPro"/>
</dbReference>
<keyword evidence="6" id="KW-1185">Reference proteome</keyword>
<name>A0A5C3NDT3_9AGAM</name>
<dbReference type="AlphaFoldDB" id="A0A5C3NDT3"/>
<evidence type="ECO:0000259" key="4">
    <source>
        <dbReference type="PROSITE" id="PS50158"/>
    </source>
</evidence>
<evidence type="ECO:0000256" key="1">
    <source>
        <dbReference type="ARBA" id="ARBA00022664"/>
    </source>
</evidence>
<keyword evidence="2" id="KW-0862">Zinc</keyword>